<dbReference type="EC" id="2.7.6.2" evidence="11"/>
<dbReference type="GO" id="GO:0004788">
    <property type="term" value="F:thiamine diphosphokinase activity"/>
    <property type="evidence" value="ECO:0000318"/>
    <property type="project" value="GO_Central"/>
</dbReference>
<evidence type="ECO:0000313" key="15">
    <source>
        <dbReference type="Proteomes" id="UP000215914"/>
    </source>
</evidence>
<dbReference type="InterPro" id="IPR007373">
    <property type="entry name" value="Thiamin_PyroPKinase_B1-bd"/>
</dbReference>
<gene>
    <name evidence="14" type="primary">TPK1</name>
    <name evidence="14" type="ORF">HannXRQ_Chr10g0284561</name>
    <name evidence="13" type="ORF">HanXRQr2_Chr10g0425721</name>
</gene>
<dbReference type="Gene3D" id="2.60.120.320">
    <property type="entry name" value="Thiamin pyrophosphokinase, thiamin-binding domain"/>
    <property type="match status" value="1"/>
</dbReference>
<keyword evidence="15" id="KW-1185">Reference proteome</keyword>
<dbReference type="NCBIfam" id="TIGR01378">
    <property type="entry name" value="thi_PPkinase"/>
    <property type="match status" value="1"/>
</dbReference>
<dbReference type="PIRSF" id="PIRSF031057">
    <property type="entry name" value="Thiamin_pyrophosphokinase"/>
    <property type="match status" value="1"/>
</dbReference>
<dbReference type="PANTHER" id="PTHR13622:SF8">
    <property type="entry name" value="THIAMIN PYROPHOSPHOKINASE 1"/>
    <property type="match status" value="1"/>
</dbReference>
<dbReference type="GO" id="GO:0005829">
    <property type="term" value="C:cytosol"/>
    <property type="evidence" value="ECO:0007669"/>
    <property type="project" value="UniProtKB-SubCell"/>
</dbReference>
<comment type="subcellular location">
    <subcellularLocation>
        <location evidence="1">Cytoplasm</location>
        <location evidence="1">Cytosol</location>
    </subcellularLocation>
</comment>
<comment type="catalytic activity">
    <reaction evidence="10">
        <text>thiamine + ATP = thiamine diphosphate + AMP + H(+)</text>
        <dbReference type="Rhea" id="RHEA:11576"/>
        <dbReference type="ChEBI" id="CHEBI:15378"/>
        <dbReference type="ChEBI" id="CHEBI:18385"/>
        <dbReference type="ChEBI" id="CHEBI:30616"/>
        <dbReference type="ChEBI" id="CHEBI:58937"/>
        <dbReference type="ChEBI" id="CHEBI:456215"/>
        <dbReference type="EC" id="2.7.6.2"/>
    </reaction>
    <physiologicalReaction direction="left-to-right" evidence="10">
        <dbReference type="Rhea" id="RHEA:11577"/>
    </physiologicalReaction>
</comment>
<evidence type="ECO:0000256" key="10">
    <source>
        <dbReference type="ARBA" id="ARBA00052367"/>
    </source>
</evidence>
<dbReference type="GO" id="GO:0016301">
    <property type="term" value="F:kinase activity"/>
    <property type="evidence" value="ECO:0007669"/>
    <property type="project" value="UniProtKB-UniRule"/>
</dbReference>
<evidence type="ECO:0000256" key="4">
    <source>
        <dbReference type="ARBA" id="ARBA00022490"/>
    </source>
</evidence>
<evidence type="ECO:0000256" key="1">
    <source>
        <dbReference type="ARBA" id="ARBA00004514"/>
    </source>
</evidence>
<dbReference type="InterPro" id="IPR016966">
    <property type="entry name" value="Thiamin_pyrophosphokinase_euk"/>
</dbReference>
<dbReference type="GO" id="GO:0009229">
    <property type="term" value="P:thiamine diphosphate biosynthetic process"/>
    <property type="evidence" value="ECO:0000318"/>
    <property type="project" value="GO_Central"/>
</dbReference>
<evidence type="ECO:0000313" key="13">
    <source>
        <dbReference type="EMBL" id="KAF5785195.1"/>
    </source>
</evidence>
<dbReference type="Pfam" id="PF04265">
    <property type="entry name" value="TPK_B1_binding"/>
    <property type="match status" value="1"/>
</dbReference>
<evidence type="ECO:0000256" key="6">
    <source>
        <dbReference type="ARBA" id="ARBA00022741"/>
    </source>
</evidence>
<dbReference type="InterPro" id="IPR036759">
    <property type="entry name" value="TPK_catalytic_sf"/>
</dbReference>
<accession>A0A251THT0</accession>
<protein>
    <recommendedName>
        <fullName evidence="11">Thiamine pyrophosphokinase</fullName>
        <ecNumber evidence="11">2.7.6.2</ecNumber>
    </recommendedName>
</protein>
<dbReference type="FunCoup" id="A0A251THT0">
    <property type="interactions" value="2598"/>
</dbReference>
<evidence type="ECO:0000256" key="7">
    <source>
        <dbReference type="ARBA" id="ARBA00022777"/>
    </source>
</evidence>
<feature type="domain" description="Thiamin pyrophosphokinase thiamin-binding" evidence="12">
    <location>
        <begin position="191"/>
        <end position="256"/>
    </location>
</feature>
<dbReference type="GO" id="GO:0005524">
    <property type="term" value="F:ATP binding"/>
    <property type="evidence" value="ECO:0007669"/>
    <property type="project" value="UniProtKB-UniRule"/>
</dbReference>
<dbReference type="Gene3D" id="3.40.50.10240">
    <property type="entry name" value="Thiamin pyrophosphokinase, catalytic domain"/>
    <property type="match status" value="1"/>
</dbReference>
<dbReference type="FunFam" id="3.40.50.10240:FF:000001">
    <property type="entry name" value="Thiamine pyrophosphokinase"/>
    <property type="match status" value="1"/>
</dbReference>
<dbReference type="OrthoDB" id="25149at2759"/>
<comment type="similarity">
    <text evidence="3 11">Belongs to the thiamine pyrophosphokinase family.</text>
</comment>
<comment type="pathway">
    <text evidence="2 11">Cofactor biosynthesis; thiamine diphosphate biosynthesis; thiamine diphosphate from thiamine: step 1/1.</text>
</comment>
<evidence type="ECO:0000256" key="3">
    <source>
        <dbReference type="ARBA" id="ARBA00006785"/>
    </source>
</evidence>
<dbReference type="SMART" id="SM00983">
    <property type="entry name" value="TPK_B1_binding"/>
    <property type="match status" value="1"/>
</dbReference>
<organism evidence="14 15">
    <name type="scientific">Helianthus annuus</name>
    <name type="common">Common sunflower</name>
    <dbReference type="NCBI Taxonomy" id="4232"/>
    <lineage>
        <taxon>Eukaryota</taxon>
        <taxon>Viridiplantae</taxon>
        <taxon>Streptophyta</taxon>
        <taxon>Embryophyta</taxon>
        <taxon>Tracheophyta</taxon>
        <taxon>Spermatophyta</taxon>
        <taxon>Magnoliopsida</taxon>
        <taxon>eudicotyledons</taxon>
        <taxon>Gunneridae</taxon>
        <taxon>Pentapetalae</taxon>
        <taxon>asterids</taxon>
        <taxon>campanulids</taxon>
        <taxon>Asterales</taxon>
        <taxon>Asteraceae</taxon>
        <taxon>Asteroideae</taxon>
        <taxon>Heliantheae alliance</taxon>
        <taxon>Heliantheae</taxon>
        <taxon>Helianthus</taxon>
    </lineage>
</organism>
<dbReference type="AlphaFoldDB" id="A0A251THT0"/>
<dbReference type="SUPFAM" id="SSF63999">
    <property type="entry name" value="Thiamin pyrophosphokinase, catalytic domain"/>
    <property type="match status" value="1"/>
</dbReference>
<keyword evidence="4" id="KW-0963">Cytoplasm</keyword>
<dbReference type="GO" id="GO:0006772">
    <property type="term" value="P:thiamine metabolic process"/>
    <property type="evidence" value="ECO:0007669"/>
    <property type="project" value="InterPro"/>
</dbReference>
<keyword evidence="7 11" id="KW-0418">Kinase</keyword>
<evidence type="ECO:0000256" key="5">
    <source>
        <dbReference type="ARBA" id="ARBA00022679"/>
    </source>
</evidence>
<dbReference type="Proteomes" id="UP000215914">
    <property type="component" value="Chromosome 10"/>
</dbReference>
<dbReference type="Pfam" id="PF04263">
    <property type="entry name" value="TPK_catalytic"/>
    <property type="match status" value="1"/>
</dbReference>
<evidence type="ECO:0000259" key="12">
    <source>
        <dbReference type="SMART" id="SM00983"/>
    </source>
</evidence>
<dbReference type="STRING" id="4232.A0A251THT0"/>
<dbReference type="EMBL" id="MNCJ02000325">
    <property type="protein sequence ID" value="KAF5785195.1"/>
    <property type="molecule type" value="Genomic_DNA"/>
</dbReference>
<dbReference type="InterPro" id="IPR036371">
    <property type="entry name" value="TPK_B1-bd_sf"/>
</dbReference>
<dbReference type="UniPathway" id="UPA00060">
    <property type="reaction ID" value="UER00597"/>
</dbReference>
<dbReference type="InterPro" id="IPR006282">
    <property type="entry name" value="Thi_PPkinase"/>
</dbReference>
<dbReference type="GO" id="GO:0030975">
    <property type="term" value="F:thiamine binding"/>
    <property type="evidence" value="ECO:0007669"/>
    <property type="project" value="UniProtKB-UniRule"/>
</dbReference>
<dbReference type="Gramene" id="mRNA:HanXRQr2_Chr10g0425721">
    <property type="protein sequence ID" value="mRNA:HanXRQr2_Chr10g0425721"/>
    <property type="gene ID" value="HanXRQr2_Chr10g0425721"/>
</dbReference>
<reference evidence="13 15" key="1">
    <citation type="journal article" date="2017" name="Nature">
        <title>The sunflower genome provides insights into oil metabolism, flowering and Asterid evolution.</title>
        <authorList>
            <person name="Badouin H."/>
            <person name="Gouzy J."/>
            <person name="Grassa C.J."/>
            <person name="Murat F."/>
            <person name="Staton S.E."/>
            <person name="Cottret L."/>
            <person name="Lelandais-Briere C."/>
            <person name="Owens G.L."/>
            <person name="Carrere S."/>
            <person name="Mayjonade B."/>
            <person name="Legrand L."/>
            <person name="Gill N."/>
            <person name="Kane N.C."/>
            <person name="Bowers J.E."/>
            <person name="Hubner S."/>
            <person name="Bellec A."/>
            <person name="Berard A."/>
            <person name="Berges H."/>
            <person name="Blanchet N."/>
            <person name="Boniface M.C."/>
            <person name="Brunel D."/>
            <person name="Catrice O."/>
            <person name="Chaidir N."/>
            <person name="Claudel C."/>
            <person name="Donnadieu C."/>
            <person name="Faraut T."/>
            <person name="Fievet G."/>
            <person name="Helmstetter N."/>
            <person name="King M."/>
            <person name="Knapp S.J."/>
            <person name="Lai Z."/>
            <person name="Le Paslier M.C."/>
            <person name="Lippi Y."/>
            <person name="Lorenzon L."/>
            <person name="Mandel J.R."/>
            <person name="Marage G."/>
            <person name="Marchand G."/>
            <person name="Marquand E."/>
            <person name="Bret-Mestries E."/>
            <person name="Morien E."/>
            <person name="Nambeesan S."/>
            <person name="Nguyen T."/>
            <person name="Pegot-Espagnet P."/>
            <person name="Pouilly N."/>
            <person name="Raftis F."/>
            <person name="Sallet E."/>
            <person name="Schiex T."/>
            <person name="Thomas J."/>
            <person name="Vandecasteele C."/>
            <person name="Vares D."/>
            <person name="Vear F."/>
            <person name="Vautrin S."/>
            <person name="Crespi M."/>
            <person name="Mangin B."/>
            <person name="Burke J.M."/>
            <person name="Salse J."/>
            <person name="Munos S."/>
            <person name="Vincourt P."/>
            <person name="Rieseberg L.H."/>
            <person name="Langlade N.B."/>
        </authorList>
    </citation>
    <scope>NUCLEOTIDE SEQUENCE [LARGE SCALE GENOMIC DNA]</scope>
    <source>
        <strain evidence="15">cv. SF193</strain>
        <tissue evidence="13">Leaves</tissue>
    </source>
</reference>
<dbReference type="SUPFAM" id="SSF63862">
    <property type="entry name" value="Thiamin pyrophosphokinase, substrate-binding domain"/>
    <property type="match status" value="1"/>
</dbReference>
<dbReference type="EMBL" id="CM007899">
    <property type="protein sequence ID" value="OTG10162.1"/>
    <property type="molecule type" value="Genomic_DNA"/>
</dbReference>
<proteinExistence type="inferred from homology"/>
<dbReference type="InterPro" id="IPR007371">
    <property type="entry name" value="TPK_catalytic"/>
</dbReference>
<reference evidence="14" key="2">
    <citation type="submission" date="2017-02" db="EMBL/GenBank/DDBJ databases">
        <title>Sunflower complete genome.</title>
        <authorList>
            <person name="Langlade N."/>
            <person name="Munos S."/>
        </authorList>
    </citation>
    <scope>NUCLEOTIDE SEQUENCE [LARGE SCALE GENOMIC DNA]</scope>
    <source>
        <tissue evidence="14">Leaves</tissue>
    </source>
</reference>
<dbReference type="OMA" id="DHIVANI"/>
<sequence>MAEKLPMIHRSTFLLPPETTATVTGTLPTTHALIILNQRLPKFSPLLWEHAKVRVCADGGANRLFDNMPELFHDEHDDVSVIRQRYKPDVIKGDMDSIRPDVLNFYRNLGTEIVDNSSDQDTTDLHKCITYVLDLMSDDEKSNLCILVAGALGGRFDHEMGNVNTLCRFSTTRIVLLSNDCLIQLLPSTRHHEINVLSSVEGPHCGLIPIGTPSGSSTTTGLEWNLDNMEMRFGGLVSTSNIVKGETVTVRSDSDLLWTISLKKQTCS</sequence>
<keyword evidence="6 11" id="KW-0547">Nucleotide-binding</keyword>
<dbReference type="CDD" id="cd07995">
    <property type="entry name" value="TPK"/>
    <property type="match status" value="1"/>
</dbReference>
<name>A0A251THT0_HELAN</name>
<dbReference type="InParanoid" id="A0A251THT0"/>
<evidence type="ECO:0000256" key="9">
    <source>
        <dbReference type="ARBA" id="ARBA00025120"/>
    </source>
</evidence>
<evidence type="ECO:0000256" key="2">
    <source>
        <dbReference type="ARBA" id="ARBA00005078"/>
    </source>
</evidence>
<evidence type="ECO:0000313" key="14">
    <source>
        <dbReference type="EMBL" id="OTG10162.1"/>
    </source>
</evidence>
<keyword evidence="8 11" id="KW-0067">ATP-binding</keyword>
<keyword evidence="5 11" id="KW-0808">Transferase</keyword>
<dbReference type="PANTHER" id="PTHR13622">
    <property type="entry name" value="THIAMIN PYROPHOSPHOKINASE"/>
    <property type="match status" value="1"/>
</dbReference>
<dbReference type="FunFam" id="2.60.120.320:FF:000001">
    <property type="entry name" value="Thiamine pyrophosphokinase"/>
    <property type="match status" value="1"/>
</dbReference>
<comment type="function">
    <text evidence="9">Catalyzes the phosphorylation of thiamine to thiamine pyrophosphate (TPP). TPP is an active cofactor for enzymes involved in glycolysis and energy production. Plant leaves require high levels of TPP for photosynthesis and carbohydrate metabolism.</text>
</comment>
<evidence type="ECO:0000256" key="8">
    <source>
        <dbReference type="ARBA" id="ARBA00022840"/>
    </source>
</evidence>
<reference evidence="13" key="3">
    <citation type="submission" date="2020-06" db="EMBL/GenBank/DDBJ databases">
        <title>Helianthus annuus Genome sequencing and assembly Release 2.</title>
        <authorList>
            <person name="Gouzy J."/>
            <person name="Langlade N."/>
            <person name="Munos S."/>
        </authorList>
    </citation>
    <scope>NUCLEOTIDE SEQUENCE</scope>
    <source>
        <tissue evidence="13">Leaves</tissue>
    </source>
</reference>
<evidence type="ECO:0000256" key="11">
    <source>
        <dbReference type="PIRNR" id="PIRNR031057"/>
    </source>
</evidence>